<protein>
    <submittedName>
        <fullName evidence="3">Uncharacterized protein</fullName>
    </submittedName>
</protein>
<keyword evidence="2" id="KW-1133">Transmembrane helix</keyword>
<gene>
    <name evidence="3" type="ORF">AVDCRST_MAG28-1832</name>
</gene>
<dbReference type="EMBL" id="CADCVE010000001">
    <property type="protein sequence ID" value="CAA9436006.1"/>
    <property type="molecule type" value="Genomic_DNA"/>
</dbReference>
<evidence type="ECO:0000256" key="1">
    <source>
        <dbReference type="SAM" id="MobiDB-lite"/>
    </source>
</evidence>
<feature type="compositionally biased region" description="Gly residues" evidence="1">
    <location>
        <begin position="216"/>
        <end position="231"/>
    </location>
</feature>
<organism evidence="3">
    <name type="scientific">uncultured Rubrobacteraceae bacterium</name>
    <dbReference type="NCBI Taxonomy" id="349277"/>
    <lineage>
        <taxon>Bacteria</taxon>
        <taxon>Bacillati</taxon>
        <taxon>Actinomycetota</taxon>
        <taxon>Rubrobacteria</taxon>
        <taxon>Rubrobacterales</taxon>
        <taxon>Rubrobacteraceae</taxon>
        <taxon>environmental samples</taxon>
    </lineage>
</organism>
<evidence type="ECO:0000313" key="3">
    <source>
        <dbReference type="EMBL" id="CAA9436006.1"/>
    </source>
</evidence>
<reference evidence="3" key="1">
    <citation type="submission" date="2020-02" db="EMBL/GenBank/DDBJ databases">
        <authorList>
            <person name="Meier V. D."/>
        </authorList>
    </citation>
    <scope>NUCLEOTIDE SEQUENCE</scope>
    <source>
        <strain evidence="3">AVDCRST_MAG28</strain>
    </source>
</reference>
<feature type="region of interest" description="Disordered" evidence="1">
    <location>
        <begin position="63"/>
        <end position="239"/>
    </location>
</feature>
<keyword evidence="2" id="KW-0472">Membrane</keyword>
<feature type="transmembrane region" description="Helical" evidence="2">
    <location>
        <begin position="36"/>
        <end position="58"/>
    </location>
</feature>
<feature type="compositionally biased region" description="Low complexity" evidence="1">
    <location>
        <begin position="173"/>
        <end position="185"/>
    </location>
</feature>
<keyword evidence="2" id="KW-0812">Transmembrane</keyword>
<accession>A0A6J4Q7G5</accession>
<sequence length="239" mass="24268">MIRRLQLLPAEGQASGNRLAVIGDRIRDGLLRDNKVVPVVLGFLSLLIFAWLIAGAIIGSPDEEEQATNQSSLAQGEDSESGDQETPAPGVENRDSDSYSAFESKDPFRSLVPKAGEDKAGEDKAGEDKAGEDKAGEDKAGASKGGEPKGSESKAGESKAGEPKAGEPKAATPPRDNSPGSNDDNGPGGGQNGEDSEDQSVPGAPDFGSGTPQGSPGQGDNGQNGNGGLFNSGGDLLVP</sequence>
<name>A0A6J4Q7G5_9ACTN</name>
<evidence type="ECO:0000256" key="2">
    <source>
        <dbReference type="SAM" id="Phobius"/>
    </source>
</evidence>
<dbReference type="AlphaFoldDB" id="A0A6J4Q7G5"/>
<feature type="compositionally biased region" description="Basic and acidic residues" evidence="1">
    <location>
        <begin position="115"/>
        <end position="167"/>
    </location>
</feature>
<feature type="compositionally biased region" description="Basic and acidic residues" evidence="1">
    <location>
        <begin position="92"/>
        <end position="108"/>
    </location>
</feature>
<proteinExistence type="predicted"/>